<comment type="caution">
    <text evidence="2">The sequence shown here is derived from an EMBL/GenBank/DDBJ whole genome shotgun (WGS) entry which is preliminary data.</text>
</comment>
<evidence type="ECO:0000313" key="3">
    <source>
        <dbReference type="Proteomes" id="UP001183246"/>
    </source>
</evidence>
<keyword evidence="3" id="KW-1185">Reference proteome</keyword>
<protein>
    <recommendedName>
        <fullName evidence="4">Aminoglycoside phosphotransferase domain-containing protein</fullName>
    </recommendedName>
</protein>
<proteinExistence type="predicted"/>
<dbReference type="Proteomes" id="UP001183246">
    <property type="component" value="Unassembled WGS sequence"/>
</dbReference>
<evidence type="ECO:0000256" key="1">
    <source>
        <dbReference type="SAM" id="MobiDB-lite"/>
    </source>
</evidence>
<dbReference type="EMBL" id="JAVREL010000002">
    <property type="protein sequence ID" value="MDT0341833.1"/>
    <property type="molecule type" value="Genomic_DNA"/>
</dbReference>
<name>A0ABU2MKD1_9ACTN</name>
<gene>
    <name evidence="2" type="ORF">RM590_04135</name>
</gene>
<reference evidence="3" key="1">
    <citation type="submission" date="2023-07" db="EMBL/GenBank/DDBJ databases">
        <title>30 novel species of actinomycetes from the DSMZ collection.</title>
        <authorList>
            <person name="Nouioui I."/>
        </authorList>
    </citation>
    <scope>NUCLEOTIDE SEQUENCE [LARGE SCALE GENOMIC DNA]</scope>
    <source>
        <strain evidence="3">DSM 44938</strain>
    </source>
</reference>
<accession>A0ABU2MKD1</accession>
<sequence length="178" mass="19105">MSDTPTPPGARAWPRVPRLDPARTADALHAATGIRLTVEGPCPGGQVGTAYVRRPDGHRSVLKWRAEAALEELRAGPVTVTDTLRAAGYPVPATELSVQLGPAVVLVQELLPGSAPRRLDAAGLDRVLALNAPLAMRSEGWSCRQERAGRPWPIAPTRRSRPRSQPRAPYGARLRPGQ</sequence>
<evidence type="ECO:0000313" key="2">
    <source>
        <dbReference type="EMBL" id="MDT0341833.1"/>
    </source>
</evidence>
<dbReference type="RefSeq" id="WP_311702977.1">
    <property type="nucleotide sequence ID" value="NZ_JAVREL010000002.1"/>
</dbReference>
<feature type="region of interest" description="Disordered" evidence="1">
    <location>
        <begin position="140"/>
        <end position="178"/>
    </location>
</feature>
<evidence type="ECO:0008006" key="4">
    <source>
        <dbReference type="Google" id="ProtNLM"/>
    </source>
</evidence>
<organism evidence="2 3">
    <name type="scientific">Streptomyces litchfieldiae</name>
    <dbReference type="NCBI Taxonomy" id="3075543"/>
    <lineage>
        <taxon>Bacteria</taxon>
        <taxon>Bacillati</taxon>
        <taxon>Actinomycetota</taxon>
        <taxon>Actinomycetes</taxon>
        <taxon>Kitasatosporales</taxon>
        <taxon>Streptomycetaceae</taxon>
        <taxon>Streptomyces</taxon>
    </lineage>
</organism>